<keyword evidence="1" id="KW-0472">Membrane</keyword>
<reference evidence="2 3" key="1">
    <citation type="submission" date="2018-08" db="EMBL/GenBank/DDBJ databases">
        <title>Chryseobacterium nematophagum: a novel matrix digesting pathogen of nematodes.</title>
        <authorList>
            <person name="Page A."/>
            <person name="Roberts M."/>
            <person name="Felix M.-A."/>
            <person name="Weir W."/>
        </authorList>
    </citation>
    <scope>NUCLEOTIDE SEQUENCE [LARGE SCALE GENOMIC DNA]</scope>
    <source>
        <strain evidence="2 3">JUb129</strain>
    </source>
</reference>
<accession>A0A3M7TCA2</accession>
<feature type="transmembrane region" description="Helical" evidence="1">
    <location>
        <begin position="172"/>
        <end position="193"/>
    </location>
</feature>
<evidence type="ECO:0000313" key="3">
    <source>
        <dbReference type="Proteomes" id="UP000278775"/>
    </source>
</evidence>
<dbReference type="EMBL" id="QWIU01000002">
    <property type="protein sequence ID" value="RNA61081.1"/>
    <property type="molecule type" value="Genomic_DNA"/>
</dbReference>
<gene>
    <name evidence="2" type="ORF">D1631_03595</name>
</gene>
<feature type="transmembrane region" description="Helical" evidence="1">
    <location>
        <begin position="41"/>
        <end position="63"/>
    </location>
</feature>
<comment type="caution">
    <text evidence="2">The sequence shown here is derived from an EMBL/GenBank/DDBJ whole genome shotgun (WGS) entry which is preliminary data.</text>
</comment>
<name>A0A3M7TCA2_9FLAO</name>
<keyword evidence="1" id="KW-0812">Transmembrane</keyword>
<evidence type="ECO:0000313" key="2">
    <source>
        <dbReference type="EMBL" id="RNA61081.1"/>
    </source>
</evidence>
<feature type="transmembrane region" description="Helical" evidence="1">
    <location>
        <begin position="140"/>
        <end position="160"/>
    </location>
</feature>
<feature type="transmembrane region" description="Helical" evidence="1">
    <location>
        <begin position="75"/>
        <end position="95"/>
    </location>
</feature>
<feature type="transmembrane region" description="Helical" evidence="1">
    <location>
        <begin position="234"/>
        <end position="256"/>
    </location>
</feature>
<protein>
    <submittedName>
        <fullName evidence="2">Uncharacterized protein</fullName>
    </submittedName>
</protein>
<dbReference type="Proteomes" id="UP000278775">
    <property type="component" value="Unassembled WGS sequence"/>
</dbReference>
<feature type="transmembrane region" description="Helical" evidence="1">
    <location>
        <begin position="6"/>
        <end position="29"/>
    </location>
</feature>
<dbReference type="AlphaFoldDB" id="A0A3M7TCA2"/>
<sequence length="347" mass="40781">MGSSIQYSPIMLNSSLATIFYCISLNYILKSNGKYNVLYSLIFFFFSSLSYEIFIPLMVINLFFIKGNLMKGKYFLTSILLILFYRRGMEPFLFVNYYKRDIIGNVFDIERLKRIFILVFKLFSRDIIATIYRSVIAIKFYSLLDYVYFIFSSLLIFLLIYKAKLEYKVKKFLIIGGLGSVFSLVIFVFSSYIPNMFGFENRNLGALRLFFSILLIGLIMLCTTRLSYKFQKPILLFIFLLFNICSISIKNAWVYASYFNDKLFSDIFKEAGSCKECTMVIDYDIYNIIKSDPHLILREPIFYNSFESDFLILKQRKNPQKIKVYNIESKIPQSIPSPIIKIKKIIT</sequence>
<feature type="transmembrane region" description="Helical" evidence="1">
    <location>
        <begin position="115"/>
        <end position="134"/>
    </location>
</feature>
<evidence type="ECO:0000256" key="1">
    <source>
        <dbReference type="SAM" id="Phobius"/>
    </source>
</evidence>
<feature type="transmembrane region" description="Helical" evidence="1">
    <location>
        <begin position="205"/>
        <end position="222"/>
    </location>
</feature>
<organism evidence="2 3">
    <name type="scientific">Chryseobacterium nematophagum</name>
    <dbReference type="NCBI Taxonomy" id="2305228"/>
    <lineage>
        <taxon>Bacteria</taxon>
        <taxon>Pseudomonadati</taxon>
        <taxon>Bacteroidota</taxon>
        <taxon>Flavobacteriia</taxon>
        <taxon>Flavobacteriales</taxon>
        <taxon>Weeksellaceae</taxon>
        <taxon>Chryseobacterium group</taxon>
        <taxon>Chryseobacterium</taxon>
    </lineage>
</organism>
<keyword evidence="1" id="KW-1133">Transmembrane helix</keyword>
<proteinExistence type="predicted"/>